<dbReference type="EMBL" id="BAAAOS010000018">
    <property type="protein sequence ID" value="GAA1571111.1"/>
    <property type="molecule type" value="Genomic_DNA"/>
</dbReference>
<dbReference type="Proteomes" id="UP001500393">
    <property type="component" value="Unassembled WGS sequence"/>
</dbReference>
<organism evidence="2 3">
    <name type="scientific">Kribbella sancticallisti</name>
    <dbReference type="NCBI Taxonomy" id="460087"/>
    <lineage>
        <taxon>Bacteria</taxon>
        <taxon>Bacillati</taxon>
        <taxon>Actinomycetota</taxon>
        <taxon>Actinomycetes</taxon>
        <taxon>Propionibacteriales</taxon>
        <taxon>Kribbellaceae</taxon>
        <taxon>Kribbella</taxon>
    </lineage>
</organism>
<dbReference type="SUPFAM" id="SSF51905">
    <property type="entry name" value="FAD/NAD(P)-binding domain"/>
    <property type="match status" value="2"/>
</dbReference>
<proteinExistence type="predicted"/>
<dbReference type="PANTHER" id="PTHR43539">
    <property type="entry name" value="FLAVIN-BINDING MONOOXYGENASE-LIKE PROTEIN (AFU_ORTHOLOGUE AFUA_4G09220)"/>
    <property type="match status" value="1"/>
</dbReference>
<evidence type="ECO:0000256" key="1">
    <source>
        <dbReference type="ARBA" id="ARBA00023002"/>
    </source>
</evidence>
<gene>
    <name evidence="2" type="ORF">GCM10009789_25850</name>
</gene>
<dbReference type="NCBIfam" id="NF040505">
    <property type="entry name" value="ArsO_flavin_mono"/>
    <property type="match status" value="1"/>
</dbReference>
<accession>A0ABN2D5W7</accession>
<protein>
    <submittedName>
        <fullName evidence="2">ArsO family NAD(P)H-dependent flavin-containing monooxygenase</fullName>
    </submittedName>
</protein>
<dbReference type="InterPro" id="IPR050982">
    <property type="entry name" value="Auxin_biosynth/cation_transpt"/>
</dbReference>
<dbReference type="Pfam" id="PF13738">
    <property type="entry name" value="Pyr_redox_3"/>
    <property type="match status" value="1"/>
</dbReference>
<evidence type="ECO:0000313" key="3">
    <source>
        <dbReference type="Proteomes" id="UP001500393"/>
    </source>
</evidence>
<keyword evidence="2" id="KW-0503">Monooxygenase</keyword>
<keyword evidence="1" id="KW-0560">Oxidoreductase</keyword>
<dbReference type="InterPro" id="IPR036188">
    <property type="entry name" value="FAD/NAD-bd_sf"/>
</dbReference>
<keyword evidence="3" id="KW-1185">Reference proteome</keyword>
<sequence length="347" mass="37593">MVIGGGQAGLATGFYLRRAGLVPGEDFVILDAAEQPGGTWARMWPTLRTFSPTQHSSLPGWMMPAWTADDGYPLAAHVVDYLTRYEARYQLSVLRGVRVSSVRYGDRGRLAVSTDHGNWIAEHVVSATGTWSRPFVPTYPGRFGGRQLHTAQYRQAVDFAGERVMIVGGGNSAAQILAEVSEVADTTWATLRPPRFLPDDVDGRALFEIATKRRRMRESGGPDTGGVAGLGDIVMVDSVRAARDRDVLHARGPFERLTEYGARWPDGSQLTVDTIIWCTGFRPALHHLAPLALRAPDGLIPTEGTQAAKEPRLHLVGYGDWTGPASATLIGVGQSARALAVRITEAP</sequence>
<reference evidence="2 3" key="1">
    <citation type="journal article" date="2019" name="Int. J. Syst. Evol. Microbiol.">
        <title>The Global Catalogue of Microorganisms (GCM) 10K type strain sequencing project: providing services to taxonomists for standard genome sequencing and annotation.</title>
        <authorList>
            <consortium name="The Broad Institute Genomics Platform"/>
            <consortium name="The Broad Institute Genome Sequencing Center for Infectious Disease"/>
            <person name="Wu L."/>
            <person name="Ma J."/>
        </authorList>
    </citation>
    <scope>NUCLEOTIDE SEQUENCE [LARGE SCALE GENOMIC DNA]</scope>
    <source>
        <strain evidence="2 3">JCM 14969</strain>
    </source>
</reference>
<dbReference type="RefSeq" id="WP_344213294.1">
    <property type="nucleotide sequence ID" value="NZ_BAAAOS010000018.1"/>
</dbReference>
<dbReference type="Gene3D" id="3.50.50.60">
    <property type="entry name" value="FAD/NAD(P)-binding domain"/>
    <property type="match status" value="1"/>
</dbReference>
<dbReference type="PANTHER" id="PTHR43539:SF78">
    <property type="entry name" value="FLAVIN-CONTAINING MONOOXYGENASE"/>
    <property type="match status" value="1"/>
</dbReference>
<dbReference type="GO" id="GO:0004497">
    <property type="term" value="F:monooxygenase activity"/>
    <property type="evidence" value="ECO:0007669"/>
    <property type="project" value="UniProtKB-KW"/>
</dbReference>
<evidence type="ECO:0000313" key="2">
    <source>
        <dbReference type="EMBL" id="GAA1571111.1"/>
    </source>
</evidence>
<name>A0ABN2D5W7_9ACTN</name>
<comment type="caution">
    <text evidence="2">The sequence shown here is derived from an EMBL/GenBank/DDBJ whole genome shotgun (WGS) entry which is preliminary data.</text>
</comment>